<feature type="transmembrane region" description="Helical" evidence="6">
    <location>
        <begin position="293"/>
        <end position="315"/>
    </location>
</feature>
<feature type="compositionally biased region" description="Polar residues" evidence="5">
    <location>
        <begin position="44"/>
        <end position="58"/>
    </location>
</feature>
<feature type="transmembrane region" description="Helical" evidence="6">
    <location>
        <begin position="335"/>
        <end position="357"/>
    </location>
</feature>
<feature type="transmembrane region" description="Helical" evidence="6">
    <location>
        <begin position="456"/>
        <end position="476"/>
    </location>
</feature>
<dbReference type="InterPro" id="IPR052962">
    <property type="entry name" value="AA_Transporter_AGT"/>
</dbReference>
<dbReference type="PANTHER" id="PTHR47547:SF1">
    <property type="entry name" value="ASPARTATE-PROTON SYMPORTER"/>
    <property type="match status" value="1"/>
</dbReference>
<dbReference type="Pfam" id="PF13520">
    <property type="entry name" value="AA_permease_2"/>
    <property type="match status" value="1"/>
</dbReference>
<comment type="subcellular location">
    <subcellularLocation>
        <location evidence="1">Membrane</location>
        <topology evidence="1">Multi-pass membrane protein</topology>
    </subcellularLocation>
</comment>
<feature type="transmembrane region" description="Helical" evidence="6">
    <location>
        <begin position="482"/>
        <end position="501"/>
    </location>
</feature>
<sequence>MLDKSQTLNYRPFSGCCGKPTLRFALTMAKFVHGTGEDQETKHVSTTKTPSAEQGSHSNYRRSLGTIALTATGLGSIIGSGWLFGAERAAAIAGPAAILAWVIGALVALTIALTYTELGSMFPKAGGMVRYGQYSHGSLAGYLAAWANWIAIVSVIPGEATASVQYMSSWDFGWAHALYDGTELTGTGVGLASILLIFYFFLNWFAISLFAKTNTAITVFKVVVPVLTASALMVAHFDTGNITRHGGFTPNGWSSVFTAVAVSGIVWAYNGFQSPLNMAGEARNPGKSLPKAVVWSIVIALVIYVALQVAFLMAVPGDKLTAGGGWASLGFNSPLADLAVAWGLNWLALLLYADAFVSPSGTGMIYAATTSRMIQGVQENGHLPGIFGKVDKKTGVPRPALLLNLVIAFLFLAVFRGWGSLAEIVSVATVISYITGPVAVMSLRRLSPDLARPVKLRAMPVIAPIAMVFGSLVLYWGRWPLTGKVILIMAVGLPVWAWYEIGKPLTQGRKPWAELRPHLKAGAWMVAYLLVMAAASYLGGKDFGGKGYLPEGWDILLVAVIGLAFYCWGVRSSWRNPTLLQAEAEAAAQAADEDEVAAEGAKAPVGA</sequence>
<reference evidence="7" key="1">
    <citation type="journal article" date="2015" name="J. Antibiot.">
        <title>Conserved biosynthetic pathways for phosalacine, bialaphos and newly discovered phosphonic acid natural products.</title>
        <authorList>
            <person name="Blodgett J.A.V."/>
            <person name="Zhang J.K."/>
            <person name="Yu X."/>
            <person name="Metcalf W.W."/>
        </authorList>
    </citation>
    <scope>NUCLEOTIDE SEQUENCE</scope>
    <source>
        <strain evidence="7">ATCC 21705</strain>
    </source>
</reference>
<dbReference type="GO" id="GO:0022857">
    <property type="term" value="F:transmembrane transporter activity"/>
    <property type="evidence" value="ECO:0007669"/>
    <property type="project" value="InterPro"/>
</dbReference>
<feature type="region of interest" description="Disordered" evidence="5">
    <location>
        <begin position="37"/>
        <end position="58"/>
    </location>
</feature>
<evidence type="ECO:0000256" key="5">
    <source>
        <dbReference type="SAM" id="MobiDB-lite"/>
    </source>
</evidence>
<evidence type="ECO:0000256" key="6">
    <source>
        <dbReference type="SAM" id="Phobius"/>
    </source>
</evidence>
<feature type="transmembrane region" description="Helical" evidence="6">
    <location>
        <begin position="218"/>
        <end position="237"/>
    </location>
</feature>
<feature type="transmembrane region" description="Helical" evidence="6">
    <location>
        <begin position="139"/>
        <end position="158"/>
    </location>
</feature>
<evidence type="ECO:0000256" key="4">
    <source>
        <dbReference type="ARBA" id="ARBA00023136"/>
    </source>
</evidence>
<name>A0A0M3WNR7_STRHY</name>
<keyword evidence="3 6" id="KW-1133">Transmembrane helix</keyword>
<dbReference type="GO" id="GO:0016020">
    <property type="term" value="C:membrane"/>
    <property type="evidence" value="ECO:0007669"/>
    <property type="project" value="UniProtKB-SubCell"/>
</dbReference>
<dbReference type="AlphaFoldDB" id="A0A0M3WNR7"/>
<dbReference type="PANTHER" id="PTHR47547">
    <property type="match status" value="1"/>
</dbReference>
<feature type="transmembrane region" description="Helical" evidence="6">
    <location>
        <begin position="189"/>
        <end position="211"/>
    </location>
</feature>
<keyword evidence="2 6" id="KW-0812">Transmembrane</keyword>
<proteinExistence type="predicted"/>
<feature type="transmembrane region" description="Helical" evidence="6">
    <location>
        <begin position="552"/>
        <end position="570"/>
    </location>
</feature>
<accession>A0A0M3WNR7</accession>
<feature type="transmembrane region" description="Helical" evidence="6">
    <location>
        <begin position="64"/>
        <end position="84"/>
    </location>
</feature>
<evidence type="ECO:0000256" key="3">
    <source>
        <dbReference type="ARBA" id="ARBA00022989"/>
    </source>
</evidence>
<evidence type="ECO:0008006" key="8">
    <source>
        <dbReference type="Google" id="ProtNLM"/>
    </source>
</evidence>
<protein>
    <recommendedName>
        <fullName evidence="8">Amino acid:proton symporter</fullName>
    </recommendedName>
</protein>
<feature type="transmembrane region" description="Helical" evidence="6">
    <location>
        <begin position="424"/>
        <end position="444"/>
    </location>
</feature>
<keyword evidence="4 6" id="KW-0472">Membrane</keyword>
<feature type="transmembrane region" description="Helical" evidence="6">
    <location>
        <begin position="96"/>
        <end position="118"/>
    </location>
</feature>
<organism evidence="7">
    <name type="scientific">Streptomyces hygroscopicus</name>
    <dbReference type="NCBI Taxonomy" id="1912"/>
    <lineage>
        <taxon>Bacteria</taxon>
        <taxon>Bacillati</taxon>
        <taxon>Actinomycetota</taxon>
        <taxon>Actinomycetes</taxon>
        <taxon>Kitasatosporales</taxon>
        <taxon>Streptomycetaceae</taxon>
        <taxon>Streptomyces</taxon>
        <taxon>Streptomyces violaceusniger group</taxon>
    </lineage>
</organism>
<dbReference type="Gene3D" id="1.20.1740.10">
    <property type="entry name" value="Amino acid/polyamine transporter I"/>
    <property type="match status" value="1"/>
</dbReference>
<dbReference type="EMBL" id="KP026916">
    <property type="protein sequence ID" value="AKN91138.1"/>
    <property type="molecule type" value="Genomic_DNA"/>
</dbReference>
<dbReference type="InterPro" id="IPR002293">
    <property type="entry name" value="AA/rel_permease1"/>
</dbReference>
<feature type="transmembrane region" description="Helical" evidence="6">
    <location>
        <begin position="401"/>
        <end position="418"/>
    </location>
</feature>
<feature type="transmembrane region" description="Helical" evidence="6">
    <location>
        <begin position="252"/>
        <end position="272"/>
    </location>
</feature>
<feature type="transmembrane region" description="Helical" evidence="6">
    <location>
        <begin position="521"/>
        <end position="540"/>
    </location>
</feature>
<evidence type="ECO:0000313" key="7">
    <source>
        <dbReference type="EMBL" id="AKN91138.1"/>
    </source>
</evidence>
<evidence type="ECO:0000256" key="2">
    <source>
        <dbReference type="ARBA" id="ARBA00022692"/>
    </source>
</evidence>
<evidence type="ECO:0000256" key="1">
    <source>
        <dbReference type="ARBA" id="ARBA00004141"/>
    </source>
</evidence>